<evidence type="ECO:0000259" key="6">
    <source>
        <dbReference type="Pfam" id="PF01276"/>
    </source>
</evidence>
<dbReference type="eggNOG" id="COG1982">
    <property type="taxonomic scope" value="Bacteria"/>
</dbReference>
<dbReference type="AlphaFoldDB" id="E0RUE3"/>
<dbReference type="Gene3D" id="3.90.105.10">
    <property type="entry name" value="Molybdopterin biosynthesis moea protein, domain 2"/>
    <property type="match status" value="1"/>
</dbReference>
<dbReference type="PANTHER" id="PTHR43277">
    <property type="entry name" value="ARGININE DECARBOXYLASE"/>
    <property type="match status" value="1"/>
</dbReference>
<dbReference type="HOGENOM" id="CLU_025925_1_1_9"/>
<evidence type="ECO:0000256" key="3">
    <source>
        <dbReference type="ARBA" id="ARBA00022793"/>
    </source>
</evidence>
<dbReference type="SUPFAM" id="SSF53383">
    <property type="entry name" value="PLP-dependent transferases"/>
    <property type="match status" value="1"/>
</dbReference>
<comment type="similarity">
    <text evidence="2">Belongs to the Orn/Lys/Arg decarboxylase class-I family.</text>
</comment>
<feature type="domain" description="Orn/Lys/Arg decarboxylases family 1 pyridoxal-P attachment site" evidence="6">
    <location>
        <begin position="2"/>
        <end position="328"/>
    </location>
</feature>
<dbReference type="SUPFAM" id="SSF55904">
    <property type="entry name" value="Ornithine decarboxylase C-terminal domain"/>
    <property type="match status" value="1"/>
</dbReference>
<keyword evidence="9" id="KW-1185">Reference proteome</keyword>
<evidence type="ECO:0000313" key="9">
    <source>
        <dbReference type="Proteomes" id="UP000001299"/>
    </source>
</evidence>
<dbReference type="InterPro" id="IPR036633">
    <property type="entry name" value="Prn/Lys/Arg_de-COase_C_sf"/>
</dbReference>
<dbReference type="STRING" id="515622.bpr_I0082"/>
<protein>
    <submittedName>
        <fullName evidence="8">Orn/Lys/Arg decarboxylase</fullName>
        <ecNumber evidence="8">4.1.1.-</ecNumber>
    </submittedName>
</protein>
<dbReference type="Pfam" id="PF03711">
    <property type="entry name" value="OKR_DC_1_C"/>
    <property type="match status" value="1"/>
</dbReference>
<evidence type="ECO:0000256" key="2">
    <source>
        <dbReference type="ARBA" id="ARBA00010671"/>
    </source>
</evidence>
<evidence type="ECO:0000256" key="1">
    <source>
        <dbReference type="ARBA" id="ARBA00001933"/>
    </source>
</evidence>
<dbReference type="EC" id="4.1.1.-" evidence="8"/>
<evidence type="ECO:0000259" key="7">
    <source>
        <dbReference type="Pfam" id="PF03711"/>
    </source>
</evidence>
<dbReference type="Gene3D" id="3.40.640.10">
    <property type="entry name" value="Type I PLP-dependent aspartate aminotransferase-like (Major domain)"/>
    <property type="match status" value="1"/>
</dbReference>
<keyword evidence="3" id="KW-0210">Decarboxylase</keyword>
<reference evidence="8 9" key="1">
    <citation type="journal article" date="2010" name="PLoS ONE">
        <title>The glycobiome of the rumen bacterium Butyrivibrio proteoclasticus B316(T) highlights adaptation to a polysaccharide-rich environment.</title>
        <authorList>
            <person name="Kelly W.J."/>
            <person name="Leahy S.C."/>
            <person name="Altermann E."/>
            <person name="Yeoman C.J."/>
            <person name="Dunne J.C."/>
            <person name="Kong Z."/>
            <person name="Pacheco D.M."/>
            <person name="Li D."/>
            <person name="Noel S.J."/>
            <person name="Moon C.D."/>
            <person name="Cookson A.L."/>
            <person name="Attwood G.T."/>
        </authorList>
    </citation>
    <scope>NUCLEOTIDE SEQUENCE [LARGE SCALE GENOMIC DNA]</scope>
    <source>
        <strain evidence="9">ATCC 51982 / DSM 14932 / B316</strain>
    </source>
</reference>
<dbReference type="InterPro" id="IPR000310">
    <property type="entry name" value="Orn/Lys/Arg_deCO2ase_major_dom"/>
</dbReference>
<dbReference type="EMBL" id="CP001810">
    <property type="protein sequence ID" value="ADL32833.1"/>
    <property type="molecule type" value="Genomic_DNA"/>
</dbReference>
<accession>E0RUE3</accession>
<dbReference type="InterPro" id="IPR008286">
    <property type="entry name" value="Prn/Lys/Arg_de-COase_C"/>
</dbReference>
<evidence type="ECO:0000313" key="8">
    <source>
        <dbReference type="EMBL" id="ADL32833.1"/>
    </source>
</evidence>
<gene>
    <name evidence="8" type="ordered locus">bpr_I0082</name>
</gene>
<name>E0RUE3_BUTPB</name>
<evidence type="ECO:0000256" key="4">
    <source>
        <dbReference type="ARBA" id="ARBA00022898"/>
    </source>
</evidence>
<feature type="domain" description="Orn/Lys/Arg decarboxylase C-terminal" evidence="7">
    <location>
        <begin position="418"/>
        <end position="460"/>
    </location>
</feature>
<comment type="cofactor">
    <cofactor evidence="1">
        <name>pyridoxal 5'-phosphate</name>
        <dbReference type="ChEBI" id="CHEBI:597326"/>
    </cofactor>
</comment>
<dbReference type="InterPro" id="IPR052357">
    <property type="entry name" value="Orn_Lys_Arg_decarboxylase-I"/>
</dbReference>
<dbReference type="InterPro" id="IPR015424">
    <property type="entry name" value="PyrdxlP-dep_Trfase"/>
</dbReference>
<keyword evidence="5 8" id="KW-0456">Lyase</keyword>
<keyword evidence="4" id="KW-0663">Pyridoxal phosphate</keyword>
<dbReference type="Proteomes" id="UP000001299">
    <property type="component" value="Chromosome 1"/>
</dbReference>
<dbReference type="InterPro" id="IPR015421">
    <property type="entry name" value="PyrdxlP-dep_Trfase_major"/>
</dbReference>
<dbReference type="GO" id="GO:0016831">
    <property type="term" value="F:carboxy-lyase activity"/>
    <property type="evidence" value="ECO:0007669"/>
    <property type="project" value="UniProtKB-KW"/>
</dbReference>
<dbReference type="KEGG" id="bpb:bpr_I0082"/>
<proteinExistence type="inferred from homology"/>
<dbReference type="RefSeq" id="WP_013279492.1">
    <property type="nucleotide sequence ID" value="NC_014387.1"/>
</dbReference>
<sequence length="502" mass="56194">MPDLYQELIKLADSEMYPLHMPGHKRNLESTPMKGAFRCDITEIDGFDNLHDESGIILDAENRANELYGSDKTYFLVNGSTSGVLSAVSAALNEGETILAARGSHKSFYNAVYLRHLKVKYLPYYIDSVYGIPDSYSLEDVVPNITDDIRAVFITSPTYEGKCSDIEKIAKACHERNIPLIVDAAHGAHLGFVGAKTYSDEEYGCLPKNAIQMGADIVIHSVHKTLPSMTQTALLHVQGNLIDRGRLKRFLRIYQTSSPSYVLMSSIDLCIKEMRENGNKYVDRLLELRNRIQNDTRKCRFLKVLGKSAIDDASKVVIYVVNGTMTGQSLYDILREEYNLQLEMAGDKYALAIISGWDTDEGINRLISAVLEIDARLARESDNKFNDDKLNTTLETDENDTCSRVEYALPQVAVSLGEAWDSDTEIVCLVNAEGRVSAEFINLYPPGIPLIAPGEVFSGKIIHEIRHYLDQGMNVQGLADICTDDRNQGMEYRKGFICVRQK</sequence>
<dbReference type="Pfam" id="PF01276">
    <property type="entry name" value="OKR_DC_1"/>
    <property type="match status" value="1"/>
</dbReference>
<evidence type="ECO:0000256" key="5">
    <source>
        <dbReference type="ARBA" id="ARBA00023239"/>
    </source>
</evidence>
<organism evidence="8 9">
    <name type="scientific">Butyrivibrio proteoclasticus (strain ATCC 51982 / DSM 14932 / B316)</name>
    <name type="common">Clostridium proteoclasticum</name>
    <dbReference type="NCBI Taxonomy" id="515622"/>
    <lineage>
        <taxon>Bacteria</taxon>
        <taxon>Bacillati</taxon>
        <taxon>Bacillota</taxon>
        <taxon>Clostridia</taxon>
        <taxon>Lachnospirales</taxon>
        <taxon>Lachnospiraceae</taxon>
        <taxon>Butyrivibrio</taxon>
    </lineage>
</organism>
<dbReference type="PANTHER" id="PTHR43277:SF4">
    <property type="entry name" value="ARGININE DECARBOXYLASE"/>
    <property type="match status" value="1"/>
</dbReference>